<sequence length="237" mass="26553">MRFGNKLYSVFIGKTQKWWDPSKRSNVSCRAPWKAIAEYREIFMEGLTFKAGKKHRISRHHRRRPAAPRRTVSGRRAAVAASEPWRAQGKTPAAARLHRIRRPSPPESPPPRQRSRRLVGRPSSRRWPNRAPPARTTSHSWSVCARRVMGPAPPLSVPARHCLKSELRPLPRSLRALPHVLTRHPPSRIASSQLEGYPQPPPSASSPPQSSPPLVGPDSSAADRTSFICGTQQQISN</sequence>
<dbReference type="AlphaFoldDB" id="A0AAP0E293"/>
<dbReference type="Proteomes" id="UP001420932">
    <property type="component" value="Unassembled WGS sequence"/>
</dbReference>
<feature type="compositionally biased region" description="Basic residues" evidence="1">
    <location>
        <begin position="54"/>
        <end position="67"/>
    </location>
</feature>
<feature type="compositionally biased region" description="Polar residues" evidence="1">
    <location>
        <begin position="228"/>
        <end position="237"/>
    </location>
</feature>
<comment type="caution">
    <text evidence="2">The sequence shown here is derived from an EMBL/GenBank/DDBJ whole genome shotgun (WGS) entry which is preliminary data.</text>
</comment>
<evidence type="ECO:0000256" key="1">
    <source>
        <dbReference type="SAM" id="MobiDB-lite"/>
    </source>
</evidence>
<evidence type="ECO:0000313" key="3">
    <source>
        <dbReference type="Proteomes" id="UP001420932"/>
    </source>
</evidence>
<reference evidence="2 3" key="1">
    <citation type="submission" date="2024-01" db="EMBL/GenBank/DDBJ databases">
        <title>Genome assemblies of Stephania.</title>
        <authorList>
            <person name="Yang L."/>
        </authorList>
    </citation>
    <scope>NUCLEOTIDE SEQUENCE [LARGE SCALE GENOMIC DNA]</scope>
    <source>
        <strain evidence="2">YNDBR</strain>
        <tissue evidence="2">Leaf</tissue>
    </source>
</reference>
<organism evidence="2 3">
    <name type="scientific">Stephania yunnanensis</name>
    <dbReference type="NCBI Taxonomy" id="152371"/>
    <lineage>
        <taxon>Eukaryota</taxon>
        <taxon>Viridiplantae</taxon>
        <taxon>Streptophyta</taxon>
        <taxon>Embryophyta</taxon>
        <taxon>Tracheophyta</taxon>
        <taxon>Spermatophyta</taxon>
        <taxon>Magnoliopsida</taxon>
        <taxon>Ranunculales</taxon>
        <taxon>Menispermaceae</taxon>
        <taxon>Menispermoideae</taxon>
        <taxon>Cissampelideae</taxon>
        <taxon>Stephania</taxon>
    </lineage>
</organism>
<name>A0AAP0E293_9MAGN</name>
<feature type="compositionally biased region" description="Pro residues" evidence="1">
    <location>
        <begin position="103"/>
        <end position="112"/>
    </location>
</feature>
<feature type="compositionally biased region" description="Pro residues" evidence="1">
    <location>
        <begin position="198"/>
        <end position="215"/>
    </location>
</feature>
<accession>A0AAP0E293</accession>
<feature type="region of interest" description="Disordered" evidence="1">
    <location>
        <begin position="54"/>
        <end position="139"/>
    </location>
</feature>
<proteinExistence type="predicted"/>
<dbReference type="EMBL" id="JBBNAF010000053">
    <property type="protein sequence ID" value="KAK9081459.1"/>
    <property type="molecule type" value="Genomic_DNA"/>
</dbReference>
<keyword evidence="3" id="KW-1185">Reference proteome</keyword>
<protein>
    <submittedName>
        <fullName evidence="2">Uncharacterized protein</fullName>
    </submittedName>
</protein>
<feature type="region of interest" description="Disordered" evidence="1">
    <location>
        <begin position="190"/>
        <end position="237"/>
    </location>
</feature>
<evidence type="ECO:0000313" key="2">
    <source>
        <dbReference type="EMBL" id="KAK9081459.1"/>
    </source>
</evidence>
<gene>
    <name evidence="2" type="ORF">Syun_030783</name>
</gene>
<feature type="compositionally biased region" description="Basic residues" evidence="1">
    <location>
        <begin position="113"/>
        <end position="128"/>
    </location>
</feature>